<evidence type="ECO:0000256" key="1">
    <source>
        <dbReference type="SAM" id="MobiDB-lite"/>
    </source>
</evidence>
<feature type="compositionally biased region" description="Low complexity" evidence="1">
    <location>
        <begin position="108"/>
        <end position="117"/>
    </location>
</feature>
<evidence type="ECO:0008006" key="5">
    <source>
        <dbReference type="Google" id="ProtNLM"/>
    </source>
</evidence>
<keyword evidence="2" id="KW-0812">Transmembrane</keyword>
<organism evidence="3 4">
    <name type="scientific">Xanthomonas boreopolis</name>
    <dbReference type="NCBI Taxonomy" id="86183"/>
    <lineage>
        <taxon>Bacteria</taxon>
        <taxon>Pseudomonadati</taxon>
        <taxon>Pseudomonadota</taxon>
        <taxon>Gammaproteobacteria</taxon>
        <taxon>Lysobacterales</taxon>
        <taxon>Lysobacteraceae</taxon>
        <taxon>Xanthomonas</taxon>
    </lineage>
</organism>
<comment type="caution">
    <text evidence="3">The sequence shown here is derived from an EMBL/GenBank/DDBJ whole genome shotgun (WGS) entry which is preliminary data.</text>
</comment>
<reference evidence="3" key="2">
    <citation type="submission" date="2020-09" db="EMBL/GenBank/DDBJ databases">
        <authorList>
            <person name="Sun Q."/>
            <person name="Ohkuma M."/>
        </authorList>
    </citation>
    <scope>NUCLEOTIDE SEQUENCE</scope>
    <source>
        <strain evidence="3">JCM 13306</strain>
    </source>
</reference>
<accession>A0A919F800</accession>
<protein>
    <recommendedName>
        <fullName evidence="5">Transmembrane protein</fullName>
    </recommendedName>
</protein>
<evidence type="ECO:0000313" key="4">
    <source>
        <dbReference type="Proteomes" id="UP000623958"/>
    </source>
</evidence>
<feature type="compositionally biased region" description="Low complexity" evidence="1">
    <location>
        <begin position="125"/>
        <end position="135"/>
    </location>
</feature>
<evidence type="ECO:0000256" key="2">
    <source>
        <dbReference type="SAM" id="Phobius"/>
    </source>
</evidence>
<gene>
    <name evidence="3" type="ORF">GCM10009090_20210</name>
</gene>
<keyword evidence="4" id="KW-1185">Reference proteome</keyword>
<reference evidence="3" key="1">
    <citation type="journal article" date="2014" name="Int. J. Syst. Evol. Microbiol.">
        <title>Complete genome sequence of Corynebacterium casei LMG S-19264T (=DSM 44701T), isolated from a smear-ripened cheese.</title>
        <authorList>
            <consortium name="US DOE Joint Genome Institute (JGI-PGF)"/>
            <person name="Walter F."/>
            <person name="Albersmeier A."/>
            <person name="Kalinowski J."/>
            <person name="Ruckert C."/>
        </authorList>
    </citation>
    <scope>NUCLEOTIDE SEQUENCE</scope>
    <source>
        <strain evidence="3">JCM 13306</strain>
    </source>
</reference>
<dbReference type="EMBL" id="BNBA01000014">
    <property type="protein sequence ID" value="GHH54027.1"/>
    <property type="molecule type" value="Genomic_DNA"/>
</dbReference>
<dbReference type="RefSeq" id="WP_140725203.1">
    <property type="nucleotide sequence ID" value="NZ_BNBA01000014.1"/>
</dbReference>
<proteinExistence type="predicted"/>
<keyword evidence="2" id="KW-0472">Membrane</keyword>
<feature type="transmembrane region" description="Helical" evidence="2">
    <location>
        <begin position="69"/>
        <end position="87"/>
    </location>
</feature>
<dbReference type="AlphaFoldDB" id="A0A919F800"/>
<name>A0A919F800_9XANT</name>
<feature type="region of interest" description="Disordered" evidence="1">
    <location>
        <begin position="95"/>
        <end position="135"/>
    </location>
</feature>
<keyword evidence="2" id="KW-1133">Transmembrane helix</keyword>
<evidence type="ECO:0000313" key="3">
    <source>
        <dbReference type="EMBL" id="GHH54027.1"/>
    </source>
</evidence>
<sequence>MSKLTVITDRALERALELASSAGDGLKHAGSSLRHAAPHASEWLKTGAAIGAVKTGGRVAGKFVRRNPAIAVAAAVAGVGLIGYALYRKRKQREQEQGVIEGSAERLNGNAGNTSARRAARANRRFATTPTDGAE</sequence>
<dbReference type="Proteomes" id="UP000623958">
    <property type="component" value="Unassembled WGS sequence"/>
</dbReference>